<reference evidence="2 3" key="1">
    <citation type="submission" date="2024-07" db="EMBL/GenBank/DDBJ databases">
        <authorList>
            <person name="Akdeniz Z."/>
        </authorList>
    </citation>
    <scope>NUCLEOTIDE SEQUENCE [LARGE SCALE GENOMIC DNA]</scope>
</reference>
<proteinExistence type="predicted"/>
<evidence type="ECO:0000313" key="2">
    <source>
        <dbReference type="EMBL" id="CAL5988762.1"/>
    </source>
</evidence>
<comment type="caution">
    <text evidence="2">The sequence shown here is derived from an EMBL/GenBank/DDBJ whole genome shotgun (WGS) entry which is preliminary data.</text>
</comment>
<dbReference type="Proteomes" id="UP001642409">
    <property type="component" value="Unassembled WGS sequence"/>
</dbReference>
<keyword evidence="3" id="KW-1185">Reference proteome</keyword>
<protein>
    <submittedName>
        <fullName evidence="2">Hypothetical_protein</fullName>
    </submittedName>
</protein>
<accession>A0ABP1H8G8</accession>
<evidence type="ECO:0000256" key="1">
    <source>
        <dbReference type="SAM" id="MobiDB-lite"/>
    </source>
</evidence>
<dbReference type="EMBL" id="CAXDID020000023">
    <property type="protein sequence ID" value="CAL5988762.1"/>
    <property type="molecule type" value="Genomic_DNA"/>
</dbReference>
<feature type="region of interest" description="Disordered" evidence="1">
    <location>
        <begin position="1"/>
        <end position="20"/>
    </location>
</feature>
<gene>
    <name evidence="2" type="ORF">HINF_LOCUS10528</name>
</gene>
<organism evidence="2 3">
    <name type="scientific">Hexamita inflata</name>
    <dbReference type="NCBI Taxonomy" id="28002"/>
    <lineage>
        <taxon>Eukaryota</taxon>
        <taxon>Metamonada</taxon>
        <taxon>Diplomonadida</taxon>
        <taxon>Hexamitidae</taxon>
        <taxon>Hexamitinae</taxon>
        <taxon>Hexamita</taxon>
    </lineage>
</organism>
<sequence>MKSLSVDQKAAEEAERQRQIEEDRILEEQRLAEEQRQVTKETTSKVVVKYNINMYTFSESAPAKVFDAIKTTLADKATAELSGSNIIVTTNEMNSESVLKKLGKIKIKDQRLEEFITVVNEVKPSEKVQLFVDLSKFPSKTAAKVAKTLKDALKEDERAEITEESNIIVYVNPENVKTVTKFICKLKIEGTKLEVSMLTK</sequence>
<evidence type="ECO:0000313" key="3">
    <source>
        <dbReference type="Proteomes" id="UP001642409"/>
    </source>
</evidence>
<feature type="compositionally biased region" description="Basic and acidic residues" evidence="1">
    <location>
        <begin position="9"/>
        <end position="20"/>
    </location>
</feature>
<name>A0ABP1H8G8_9EUKA</name>